<evidence type="ECO:0000256" key="3">
    <source>
        <dbReference type="ARBA" id="ARBA00022927"/>
    </source>
</evidence>
<dbReference type="GO" id="GO:0005085">
    <property type="term" value="F:guanyl-nucleotide exchange factor activity"/>
    <property type="evidence" value="ECO:0007669"/>
    <property type="project" value="TreeGrafter"/>
</dbReference>
<evidence type="ECO:0008006" key="7">
    <source>
        <dbReference type="Google" id="ProtNLM"/>
    </source>
</evidence>
<dbReference type="PANTHER" id="PTHR15837">
    <property type="entry name" value="RAN GUANINE NUCLEOTIDE RELEASE FACTOR"/>
    <property type="match status" value="1"/>
</dbReference>
<evidence type="ECO:0000313" key="5">
    <source>
        <dbReference type="EMBL" id="MDI1485010.1"/>
    </source>
</evidence>
<dbReference type="PANTHER" id="PTHR15837:SF0">
    <property type="entry name" value="RAN GUANINE NUCLEOTIDE RELEASE FACTOR"/>
    <property type="match status" value="1"/>
</dbReference>
<dbReference type="GO" id="GO:0031267">
    <property type="term" value="F:small GTPase binding"/>
    <property type="evidence" value="ECO:0007669"/>
    <property type="project" value="TreeGrafter"/>
</dbReference>
<evidence type="ECO:0000256" key="1">
    <source>
        <dbReference type="ARBA" id="ARBA00010307"/>
    </source>
</evidence>
<gene>
    <name evidence="5" type="ORF">OHK93_000144</name>
</gene>
<dbReference type="AlphaFoldDB" id="A0AA43TS90"/>
<dbReference type="Proteomes" id="UP001161017">
    <property type="component" value="Unassembled WGS sequence"/>
</dbReference>
<reference evidence="5" key="1">
    <citation type="journal article" date="2023" name="Genome Biol. Evol.">
        <title>First Whole Genome Sequence and Flow Cytometry Genome Size Data for the Lichen-Forming Fungus Ramalina farinacea (Ascomycota).</title>
        <authorList>
            <person name="Llewellyn T."/>
            <person name="Mian S."/>
            <person name="Hill R."/>
            <person name="Leitch I.J."/>
            <person name="Gaya E."/>
        </authorList>
    </citation>
    <scope>NUCLEOTIDE SEQUENCE</scope>
    <source>
        <strain evidence="5">LIQ254RAFAR</strain>
    </source>
</reference>
<feature type="region of interest" description="Disordered" evidence="4">
    <location>
        <begin position="35"/>
        <end position="65"/>
    </location>
</feature>
<dbReference type="Gene3D" id="3.40.1000.10">
    <property type="entry name" value="Mog1/PsbP, alpha/beta/alpha sandwich"/>
    <property type="match status" value="1"/>
</dbReference>
<evidence type="ECO:0000313" key="6">
    <source>
        <dbReference type="Proteomes" id="UP001161017"/>
    </source>
</evidence>
<keyword evidence="3" id="KW-0653">Protein transport</keyword>
<dbReference type="EMBL" id="JAPUFD010000001">
    <property type="protein sequence ID" value="MDI1485010.1"/>
    <property type="molecule type" value="Genomic_DNA"/>
</dbReference>
<dbReference type="SUPFAM" id="SSF55724">
    <property type="entry name" value="Mog1p/PsbP-like"/>
    <property type="match status" value="1"/>
</dbReference>
<dbReference type="InterPro" id="IPR016123">
    <property type="entry name" value="Mog1/PsbP_a/b/a-sand"/>
</dbReference>
<comment type="similarity">
    <text evidence="1">Belongs to the MOG1 family.</text>
</comment>
<dbReference type="GO" id="GO:0005634">
    <property type="term" value="C:nucleus"/>
    <property type="evidence" value="ECO:0007669"/>
    <property type="project" value="TreeGrafter"/>
</dbReference>
<protein>
    <recommendedName>
        <fullName evidence="7">Mog1p/PsbP-like protein</fullName>
    </recommendedName>
</protein>
<feature type="region of interest" description="Disordered" evidence="4">
    <location>
        <begin position="206"/>
        <end position="225"/>
    </location>
</feature>
<comment type="caution">
    <text evidence="5">The sequence shown here is derived from an EMBL/GenBank/DDBJ whole genome shotgun (WGS) entry which is preliminary data.</text>
</comment>
<organism evidence="5 6">
    <name type="scientific">Ramalina farinacea</name>
    <dbReference type="NCBI Taxonomy" id="258253"/>
    <lineage>
        <taxon>Eukaryota</taxon>
        <taxon>Fungi</taxon>
        <taxon>Dikarya</taxon>
        <taxon>Ascomycota</taxon>
        <taxon>Pezizomycotina</taxon>
        <taxon>Lecanoromycetes</taxon>
        <taxon>OSLEUM clade</taxon>
        <taxon>Lecanoromycetidae</taxon>
        <taxon>Lecanorales</taxon>
        <taxon>Lecanorineae</taxon>
        <taxon>Ramalinaceae</taxon>
        <taxon>Ramalina</taxon>
    </lineage>
</organism>
<keyword evidence="6" id="KW-1185">Reference proteome</keyword>
<evidence type="ECO:0000256" key="4">
    <source>
        <dbReference type="SAM" id="MobiDB-lite"/>
    </source>
</evidence>
<name>A0AA43TS90_9LECA</name>
<dbReference type="Pfam" id="PF04603">
    <property type="entry name" value="Mog1"/>
    <property type="match status" value="1"/>
</dbReference>
<feature type="compositionally biased region" description="Gly residues" evidence="4">
    <location>
        <begin position="212"/>
        <end position="225"/>
    </location>
</feature>
<evidence type="ECO:0000256" key="2">
    <source>
        <dbReference type="ARBA" id="ARBA00022448"/>
    </source>
</evidence>
<sequence length="225" mass="23858">MPAHFADVSDIRQIPDNQEVYLDTTGFTSVTIDLCERVPSPPPNPSSSSPPSATTDGNASADGDANPDHYALTYHFFDIVAAEDTKRIYHTTHNITLPGFPTTTPISSLLALTTPPPPPSAEGRGPNEAKWVCVIMTLIRLVTTQTDMLVVVNVPCVPAAEEDGDGEEVVDFERGVYGRRVREGREVMEGVVGSLRVVDWGLFGDGGDGEGEAGSTGGGEGFEGV</sequence>
<proteinExistence type="inferred from homology"/>
<dbReference type="InterPro" id="IPR007681">
    <property type="entry name" value="Mog1"/>
</dbReference>
<accession>A0AA43TS90</accession>
<dbReference type="GO" id="GO:0006606">
    <property type="term" value="P:protein import into nucleus"/>
    <property type="evidence" value="ECO:0007669"/>
    <property type="project" value="TreeGrafter"/>
</dbReference>
<keyword evidence="2" id="KW-0813">Transport</keyword>